<dbReference type="GO" id="GO:0071897">
    <property type="term" value="P:DNA biosynthetic process"/>
    <property type="evidence" value="ECO:0007669"/>
    <property type="project" value="UniProtKB-ARBA"/>
</dbReference>
<protein>
    <recommendedName>
        <fullName evidence="1">Reverse transcriptase domain-containing protein</fullName>
    </recommendedName>
</protein>
<dbReference type="InterPro" id="IPR043502">
    <property type="entry name" value="DNA/RNA_pol_sf"/>
</dbReference>
<dbReference type="AlphaFoldDB" id="A0A9P0P818"/>
<proteinExistence type="predicted"/>
<dbReference type="PROSITE" id="PS50878">
    <property type="entry name" value="RT_POL"/>
    <property type="match status" value="1"/>
</dbReference>
<evidence type="ECO:0000313" key="3">
    <source>
        <dbReference type="Proteomes" id="UP001152888"/>
    </source>
</evidence>
<evidence type="ECO:0000259" key="1">
    <source>
        <dbReference type="PROSITE" id="PS50878"/>
    </source>
</evidence>
<dbReference type="InterPro" id="IPR000477">
    <property type="entry name" value="RT_dom"/>
</dbReference>
<comment type="caution">
    <text evidence="2">The sequence shown here is derived from an EMBL/GenBank/DDBJ whole genome shotgun (WGS) entry which is preliminary data.</text>
</comment>
<accession>A0A9P0P818</accession>
<dbReference type="PANTHER" id="PTHR47027">
    <property type="entry name" value="REVERSE TRANSCRIPTASE DOMAIN-CONTAINING PROTEIN"/>
    <property type="match status" value="1"/>
</dbReference>
<dbReference type="Pfam" id="PF00078">
    <property type="entry name" value="RVT_1"/>
    <property type="match status" value="1"/>
</dbReference>
<name>A0A9P0P818_ACAOB</name>
<dbReference type="Proteomes" id="UP001152888">
    <property type="component" value="Unassembled WGS sequence"/>
</dbReference>
<feature type="domain" description="Reverse transcriptase" evidence="1">
    <location>
        <begin position="1"/>
        <end position="129"/>
    </location>
</feature>
<dbReference type="SUPFAM" id="SSF56672">
    <property type="entry name" value="DNA/RNA polymerases"/>
    <property type="match status" value="1"/>
</dbReference>
<organism evidence="2 3">
    <name type="scientific">Acanthoscelides obtectus</name>
    <name type="common">Bean weevil</name>
    <name type="synonym">Bruchus obtectus</name>
    <dbReference type="NCBI Taxonomy" id="200917"/>
    <lineage>
        <taxon>Eukaryota</taxon>
        <taxon>Metazoa</taxon>
        <taxon>Ecdysozoa</taxon>
        <taxon>Arthropoda</taxon>
        <taxon>Hexapoda</taxon>
        <taxon>Insecta</taxon>
        <taxon>Pterygota</taxon>
        <taxon>Neoptera</taxon>
        <taxon>Endopterygota</taxon>
        <taxon>Coleoptera</taxon>
        <taxon>Polyphaga</taxon>
        <taxon>Cucujiformia</taxon>
        <taxon>Chrysomeloidea</taxon>
        <taxon>Chrysomelidae</taxon>
        <taxon>Bruchinae</taxon>
        <taxon>Bruchini</taxon>
        <taxon>Acanthoscelides</taxon>
    </lineage>
</organism>
<sequence>MMSEEFATTEGVRQGGGLSPLLFIVFISDLIKQCRQRTKSIFVGYRKLQKVELAECAFADDLVLITGSVGRLQENLNIWNKVLEDNGMKLNKLKPKLMAVSYEKLNIDVRIDNVKLQQVHSLKYLGAILEPNDGN</sequence>
<dbReference type="PANTHER" id="PTHR47027:SF20">
    <property type="entry name" value="REVERSE TRANSCRIPTASE-LIKE PROTEIN WITH RNA-DIRECTED DNA POLYMERASE DOMAIN"/>
    <property type="match status" value="1"/>
</dbReference>
<dbReference type="OrthoDB" id="6783238at2759"/>
<reference evidence="2" key="1">
    <citation type="submission" date="2022-03" db="EMBL/GenBank/DDBJ databases">
        <authorList>
            <person name="Sayadi A."/>
        </authorList>
    </citation>
    <scope>NUCLEOTIDE SEQUENCE</scope>
</reference>
<gene>
    <name evidence="2" type="ORF">ACAOBT_LOCUS11283</name>
</gene>
<dbReference type="EMBL" id="CAKOFQ010006829">
    <property type="protein sequence ID" value="CAH1974779.1"/>
    <property type="molecule type" value="Genomic_DNA"/>
</dbReference>
<evidence type="ECO:0000313" key="2">
    <source>
        <dbReference type="EMBL" id="CAH1974779.1"/>
    </source>
</evidence>
<keyword evidence="3" id="KW-1185">Reference proteome</keyword>